<dbReference type="Proteomes" id="UP000534306">
    <property type="component" value="Unassembled WGS sequence"/>
</dbReference>
<name>A0A7Y4NYD1_9ACTN</name>
<dbReference type="EMBL" id="JABJRC010000002">
    <property type="protein sequence ID" value="NOL40386.1"/>
    <property type="molecule type" value="Genomic_DNA"/>
</dbReference>
<evidence type="ECO:0008006" key="6">
    <source>
        <dbReference type="Google" id="ProtNLM"/>
    </source>
</evidence>
<keyword evidence="1" id="KW-0732">Signal</keyword>
<gene>
    <name evidence="2" type="ORF">HNR71_005424</name>
    <name evidence="3" type="ORF">HPO96_09025</name>
</gene>
<evidence type="ECO:0000313" key="3">
    <source>
        <dbReference type="EMBL" id="NOL40386.1"/>
    </source>
</evidence>
<dbReference type="AlphaFoldDB" id="A0A7Y4NYD1"/>
<dbReference type="Proteomes" id="UP000553957">
    <property type="component" value="Unassembled WGS sequence"/>
</dbReference>
<reference evidence="2 5" key="2">
    <citation type="submission" date="2020-08" db="EMBL/GenBank/DDBJ databases">
        <title>Sequencing the genomes of 1000 actinobacteria strains.</title>
        <authorList>
            <person name="Klenk H.-P."/>
        </authorList>
    </citation>
    <scope>NUCLEOTIDE SEQUENCE [LARGE SCALE GENOMIC DNA]</scope>
    <source>
        <strain evidence="2 5">DSM 15626</strain>
    </source>
</reference>
<keyword evidence="4" id="KW-1185">Reference proteome</keyword>
<reference evidence="3 4" key="1">
    <citation type="submission" date="2020-05" db="EMBL/GenBank/DDBJ databases">
        <title>Genome sequence of Kribbella sandramycini ATCC 39419.</title>
        <authorList>
            <person name="Maclea K.S."/>
            <person name="Fair J.L."/>
        </authorList>
    </citation>
    <scope>NUCLEOTIDE SEQUENCE [LARGE SCALE GENOMIC DNA]</scope>
    <source>
        <strain evidence="3 4">ATCC 39419</strain>
    </source>
</reference>
<sequence>MNRSIKLAGLVAGVSLAAVVAGALVAAQQTPTLAAASDGGNAQPIDTVTSAKPPAPIQQTLDLTKLKQGSAPATAYVAGRTVHSGRTQFDLPASDGLIWDVVHAGAGDALVHHSPQDDGKGALTIWAAGARGETIKDVNTVASSADRTSSAYAVQPTTADGAELSRFTLNWRDNGTGEVYSLDRTGEHGPIVHAVQGSEVYFSALSKSSKQTLYSWTAGDDTAKRISAVPAPSAVSTDLQLAASVVSVANDGSCTALVELGTAKKRWQTCTHAVDELPAKSTFALGGPAYRDGYGDGLFAALDLKTGKAVREWSGGSKVAIMSTTVEGPDHILALAEQNGQTAIARCEPKTGACELAVPLRNGTGDGNNRPYQLGR</sequence>
<evidence type="ECO:0000313" key="4">
    <source>
        <dbReference type="Proteomes" id="UP000534306"/>
    </source>
</evidence>
<evidence type="ECO:0000313" key="5">
    <source>
        <dbReference type="Proteomes" id="UP000553957"/>
    </source>
</evidence>
<dbReference type="EMBL" id="JACHKF010000001">
    <property type="protein sequence ID" value="MBB6569787.1"/>
    <property type="molecule type" value="Genomic_DNA"/>
</dbReference>
<comment type="caution">
    <text evidence="3">The sequence shown here is derived from an EMBL/GenBank/DDBJ whole genome shotgun (WGS) entry which is preliminary data.</text>
</comment>
<proteinExistence type="predicted"/>
<feature type="chain" id="PRO_5038257974" description="Pyrroloquinoline-quinone binding quinoprotein" evidence="1">
    <location>
        <begin position="18"/>
        <end position="376"/>
    </location>
</feature>
<evidence type="ECO:0000256" key="1">
    <source>
        <dbReference type="SAM" id="SignalP"/>
    </source>
</evidence>
<evidence type="ECO:0000313" key="2">
    <source>
        <dbReference type="EMBL" id="MBB6569787.1"/>
    </source>
</evidence>
<feature type="signal peptide" evidence="1">
    <location>
        <begin position="1"/>
        <end position="17"/>
    </location>
</feature>
<protein>
    <recommendedName>
        <fullName evidence="6">Pyrroloquinoline-quinone binding quinoprotein</fullName>
    </recommendedName>
</protein>
<accession>A0A7Y4NYD1</accession>
<organism evidence="3 4">
    <name type="scientific">Kribbella sandramycini</name>
    <dbReference type="NCBI Taxonomy" id="60450"/>
    <lineage>
        <taxon>Bacteria</taxon>
        <taxon>Bacillati</taxon>
        <taxon>Actinomycetota</taxon>
        <taxon>Actinomycetes</taxon>
        <taxon>Propionibacteriales</taxon>
        <taxon>Kribbellaceae</taxon>
        <taxon>Kribbella</taxon>
    </lineage>
</organism>
<dbReference type="RefSeq" id="WP_171672876.1">
    <property type="nucleotide sequence ID" value="NZ_BAAAGT010000002.1"/>
</dbReference>